<keyword evidence="1" id="KW-1133">Transmembrane helix</keyword>
<feature type="transmembrane region" description="Helical" evidence="1">
    <location>
        <begin position="6"/>
        <end position="25"/>
    </location>
</feature>
<keyword evidence="1" id="KW-0472">Membrane</keyword>
<organism evidence="2 3">
    <name type="scientific">Pradoshia eiseniae</name>
    <dbReference type="NCBI Taxonomy" id="2064768"/>
    <lineage>
        <taxon>Bacteria</taxon>
        <taxon>Bacillati</taxon>
        <taxon>Bacillota</taxon>
        <taxon>Bacilli</taxon>
        <taxon>Bacillales</taxon>
        <taxon>Bacillaceae</taxon>
        <taxon>Pradoshia</taxon>
    </lineage>
</organism>
<dbReference type="Proteomes" id="UP000239663">
    <property type="component" value="Unassembled WGS sequence"/>
</dbReference>
<reference evidence="2 3" key="1">
    <citation type="submission" date="2017-12" db="EMBL/GenBank/DDBJ databases">
        <title>Taxonomic description and draft genome of Pradoshia cofamensis Gen. nov., sp. nov., a thermotolerant bacillale isolated from anterior gut of earthworm Eisenia fetida.</title>
        <authorList>
            <person name="Saha T."/>
            <person name="Chakraborty R."/>
        </authorList>
    </citation>
    <scope>NUCLEOTIDE SEQUENCE [LARGE SCALE GENOMIC DNA]</scope>
    <source>
        <strain evidence="2 3">EAG3</strain>
    </source>
</reference>
<accession>A0A2S7MXP3</accession>
<sequence>MKNKNLLAIVTVGIVSVFVLVNLLMKDLWDINEDLLKEEVLSIDKTVETVNLSDITPFEWDVVYSFDPYTTKDTIYETVGYKWDNISETVNEGINQIVFLKDGKVVCYLYGYPQNNGYGIYFTSQNETGKTSSSILSIKDDLIFEITRSDDVVVLSNN</sequence>
<keyword evidence="3" id="KW-1185">Reference proteome</keyword>
<gene>
    <name evidence="2" type="ORF">CYL18_14120</name>
</gene>
<dbReference type="RefSeq" id="WP_104850178.1">
    <property type="nucleotide sequence ID" value="NZ_PKOZ01000009.1"/>
</dbReference>
<evidence type="ECO:0000313" key="2">
    <source>
        <dbReference type="EMBL" id="PQD94540.1"/>
    </source>
</evidence>
<comment type="caution">
    <text evidence="2">The sequence shown here is derived from an EMBL/GenBank/DDBJ whole genome shotgun (WGS) entry which is preliminary data.</text>
</comment>
<keyword evidence="1" id="KW-0812">Transmembrane</keyword>
<dbReference type="AlphaFoldDB" id="A0A2S7MXP3"/>
<evidence type="ECO:0000256" key="1">
    <source>
        <dbReference type="SAM" id="Phobius"/>
    </source>
</evidence>
<protein>
    <submittedName>
        <fullName evidence="2">Uncharacterized protein</fullName>
    </submittedName>
</protein>
<dbReference type="OrthoDB" id="6443639at2"/>
<dbReference type="EMBL" id="PKOZ01000009">
    <property type="protein sequence ID" value="PQD94540.1"/>
    <property type="molecule type" value="Genomic_DNA"/>
</dbReference>
<evidence type="ECO:0000313" key="3">
    <source>
        <dbReference type="Proteomes" id="UP000239663"/>
    </source>
</evidence>
<proteinExistence type="predicted"/>
<name>A0A2S7MXP3_9BACI</name>